<accession>A0AAW1GYK3</accession>
<evidence type="ECO:0000313" key="2">
    <source>
        <dbReference type="Proteomes" id="UP001443914"/>
    </source>
</evidence>
<comment type="caution">
    <text evidence="1">The sequence shown here is derived from an EMBL/GenBank/DDBJ whole genome shotgun (WGS) entry which is preliminary data.</text>
</comment>
<reference evidence="1" key="1">
    <citation type="submission" date="2024-03" db="EMBL/GenBank/DDBJ databases">
        <title>WGS assembly of Saponaria officinalis var. Norfolk2.</title>
        <authorList>
            <person name="Jenkins J."/>
            <person name="Shu S."/>
            <person name="Grimwood J."/>
            <person name="Barry K."/>
            <person name="Goodstein D."/>
            <person name="Schmutz J."/>
            <person name="Leebens-Mack J."/>
            <person name="Osbourn A."/>
        </authorList>
    </citation>
    <scope>NUCLEOTIDE SEQUENCE [LARGE SCALE GENOMIC DNA]</scope>
    <source>
        <strain evidence="1">JIC</strain>
    </source>
</reference>
<gene>
    <name evidence="1" type="ORF">RND81_13G166000</name>
</gene>
<name>A0AAW1GYK3_SAPOF</name>
<protein>
    <submittedName>
        <fullName evidence="1">Uncharacterized protein</fullName>
    </submittedName>
</protein>
<evidence type="ECO:0000313" key="1">
    <source>
        <dbReference type="EMBL" id="KAK9669944.1"/>
    </source>
</evidence>
<sequence length="101" mass="11853">MSLFSSDAEQTLFSDVIWEVAFPMVNNRQATWKTVTLWVRVEEDYRHRAELLNMQPNNQVLNLYPWTKLVKFMKLLKCTCNRGVNSINFLLDILVTLCAIN</sequence>
<dbReference type="EMBL" id="JBDFQZ010000013">
    <property type="protein sequence ID" value="KAK9669944.1"/>
    <property type="molecule type" value="Genomic_DNA"/>
</dbReference>
<proteinExistence type="predicted"/>
<dbReference type="AlphaFoldDB" id="A0AAW1GYK3"/>
<dbReference type="Proteomes" id="UP001443914">
    <property type="component" value="Unassembled WGS sequence"/>
</dbReference>
<keyword evidence="2" id="KW-1185">Reference proteome</keyword>
<organism evidence="1 2">
    <name type="scientific">Saponaria officinalis</name>
    <name type="common">Common soapwort</name>
    <name type="synonym">Lychnis saponaria</name>
    <dbReference type="NCBI Taxonomy" id="3572"/>
    <lineage>
        <taxon>Eukaryota</taxon>
        <taxon>Viridiplantae</taxon>
        <taxon>Streptophyta</taxon>
        <taxon>Embryophyta</taxon>
        <taxon>Tracheophyta</taxon>
        <taxon>Spermatophyta</taxon>
        <taxon>Magnoliopsida</taxon>
        <taxon>eudicotyledons</taxon>
        <taxon>Gunneridae</taxon>
        <taxon>Pentapetalae</taxon>
        <taxon>Caryophyllales</taxon>
        <taxon>Caryophyllaceae</taxon>
        <taxon>Caryophylleae</taxon>
        <taxon>Saponaria</taxon>
    </lineage>
</organism>